<keyword evidence="2" id="KW-0472">Membrane</keyword>
<evidence type="ECO:0000256" key="2">
    <source>
        <dbReference type="SAM" id="Phobius"/>
    </source>
</evidence>
<proteinExistence type="predicted"/>
<feature type="compositionally biased region" description="Polar residues" evidence="1">
    <location>
        <begin position="28"/>
        <end position="37"/>
    </location>
</feature>
<reference evidence="3 4" key="1">
    <citation type="submission" date="2015-12" db="EMBL/GenBank/DDBJ databases">
        <title>Draft genome sequence of Moniliophthora roreri, the causal agent of frosty pod rot of cacao.</title>
        <authorList>
            <person name="Aime M.C."/>
            <person name="Diaz-Valderrama J.R."/>
            <person name="Kijpornyongpan T."/>
            <person name="Phillips-Mora W."/>
        </authorList>
    </citation>
    <scope>NUCLEOTIDE SEQUENCE [LARGE SCALE GENOMIC DNA]</scope>
    <source>
        <strain evidence="3 4">MCA 2952</strain>
    </source>
</reference>
<evidence type="ECO:0000256" key="1">
    <source>
        <dbReference type="SAM" id="MobiDB-lite"/>
    </source>
</evidence>
<accession>A0A0W0F6S2</accession>
<protein>
    <submittedName>
        <fullName evidence="3">Uncharacterized protein</fullName>
    </submittedName>
</protein>
<evidence type="ECO:0000313" key="3">
    <source>
        <dbReference type="EMBL" id="KTB31969.1"/>
    </source>
</evidence>
<dbReference type="Proteomes" id="UP000054988">
    <property type="component" value="Unassembled WGS sequence"/>
</dbReference>
<gene>
    <name evidence="3" type="ORF">WG66_15450</name>
</gene>
<feature type="compositionally biased region" description="Polar residues" evidence="1">
    <location>
        <begin position="110"/>
        <end position="120"/>
    </location>
</feature>
<name>A0A0W0F6S2_MONRR</name>
<organism evidence="3 4">
    <name type="scientific">Moniliophthora roreri</name>
    <name type="common">Frosty pod rot fungus</name>
    <name type="synonym">Monilia roreri</name>
    <dbReference type="NCBI Taxonomy" id="221103"/>
    <lineage>
        <taxon>Eukaryota</taxon>
        <taxon>Fungi</taxon>
        <taxon>Dikarya</taxon>
        <taxon>Basidiomycota</taxon>
        <taxon>Agaricomycotina</taxon>
        <taxon>Agaricomycetes</taxon>
        <taxon>Agaricomycetidae</taxon>
        <taxon>Agaricales</taxon>
        <taxon>Marasmiineae</taxon>
        <taxon>Marasmiaceae</taxon>
        <taxon>Moniliophthora</taxon>
    </lineage>
</organism>
<feature type="region of interest" description="Disordered" evidence="1">
    <location>
        <begin position="25"/>
        <end position="49"/>
    </location>
</feature>
<dbReference type="AlphaFoldDB" id="A0A0W0F6S2"/>
<sequence>MHLTTALHWEGGMFNVTQAKLIAEQTPADPQQSQNSIGPPGPRQSKSLKGAIAGGTVGATLIVITIIGWFLHRRLLNSRKHRNIMDESASQDSNVEPFTLPGPERKFVKGSSQDPSTSLPPINHDMPRELDIEAGQEQPHLSGRLTPETAPPAYASVIGDPTPDIVNSGDEVIIQPSSSTKLVRLDPPLQSDT</sequence>
<keyword evidence="2" id="KW-1133">Transmembrane helix</keyword>
<feature type="region of interest" description="Disordered" evidence="1">
    <location>
        <begin position="87"/>
        <end position="193"/>
    </location>
</feature>
<comment type="caution">
    <text evidence="3">The sequence shown here is derived from an EMBL/GenBank/DDBJ whole genome shotgun (WGS) entry which is preliminary data.</text>
</comment>
<dbReference type="EMBL" id="LATX01002273">
    <property type="protein sequence ID" value="KTB31969.1"/>
    <property type="molecule type" value="Genomic_DNA"/>
</dbReference>
<keyword evidence="2" id="KW-0812">Transmembrane</keyword>
<evidence type="ECO:0000313" key="4">
    <source>
        <dbReference type="Proteomes" id="UP000054988"/>
    </source>
</evidence>
<feature type="transmembrane region" description="Helical" evidence="2">
    <location>
        <begin position="51"/>
        <end position="72"/>
    </location>
</feature>